<dbReference type="AlphaFoldDB" id="A0A2N7BKR1"/>
<evidence type="ECO:0000313" key="1">
    <source>
        <dbReference type="EMBL" id="PME58595.1"/>
    </source>
</evidence>
<gene>
    <name evidence="1" type="ORF">BCV30_16430</name>
</gene>
<sequence length="371" mass="42161">MPTTEEIQISQEQVRKNKAKVIAKINQQGIMSQSFRLVNVKDYQQKLQALKQKVENFDYMNAANKQQDQVILDIMTQKEKIHNYLDESSSQKLANSNLDFGSRNQVANATLKKKQLFMMFMETVEAQEALREFAAQVASVCNGTIKQPPGAYLGVKDFHGALDKITNRKRHYDIGDLKDAARMTIVFESMDDMIVAKAMIILTKEFVELKHHQSAMKDRYGTSQGDNAKFNCGATDAGYKDIKFFLKMANGHIGELQLNTKNMMVAKKNGHIIYDILRDGGNLDKAFTITNTEVLAKISRNMSEKWFTFMNTRVPKARDDLQAVQQLVDRLRANLGRGQNSLQVSLEEITILSRVSLYIYEQGDNARALLE</sequence>
<dbReference type="EMBL" id="MCSI01000157">
    <property type="protein sequence ID" value="PME58595.1"/>
    <property type="molecule type" value="Genomic_DNA"/>
</dbReference>
<comment type="caution">
    <text evidence="1">The sequence shown here is derived from an EMBL/GenBank/DDBJ whole genome shotgun (WGS) entry which is preliminary data.</text>
</comment>
<dbReference type="RefSeq" id="WP_102265982.1">
    <property type="nucleotide sequence ID" value="NZ_MCSH01000013.1"/>
</dbReference>
<organism evidence="1 2">
    <name type="scientific">Vibrio lentus</name>
    <dbReference type="NCBI Taxonomy" id="136468"/>
    <lineage>
        <taxon>Bacteria</taxon>
        <taxon>Pseudomonadati</taxon>
        <taxon>Pseudomonadota</taxon>
        <taxon>Gammaproteobacteria</taxon>
        <taxon>Vibrionales</taxon>
        <taxon>Vibrionaceae</taxon>
        <taxon>Vibrio</taxon>
    </lineage>
</organism>
<reference evidence="2" key="1">
    <citation type="submission" date="2016-07" db="EMBL/GenBank/DDBJ databases">
        <title>Nontailed viruses are major unrecognized killers of bacteria in the ocean.</title>
        <authorList>
            <person name="Kauffman K."/>
            <person name="Hussain F."/>
            <person name="Yang J."/>
            <person name="Arevalo P."/>
            <person name="Brown J."/>
            <person name="Cutler M."/>
            <person name="Kelly L."/>
            <person name="Polz M.F."/>
        </authorList>
    </citation>
    <scope>NUCLEOTIDE SEQUENCE [LARGE SCALE GENOMIC DNA]</scope>
    <source>
        <strain evidence="2">10N.286.55.C1</strain>
    </source>
</reference>
<name>A0A2N7BKR1_9VIBR</name>
<proteinExistence type="predicted"/>
<dbReference type="Proteomes" id="UP000235778">
    <property type="component" value="Unassembled WGS sequence"/>
</dbReference>
<protein>
    <submittedName>
        <fullName evidence="1">Uncharacterized protein</fullName>
    </submittedName>
</protein>
<accession>A0A2N7BKR1</accession>
<evidence type="ECO:0000313" key="2">
    <source>
        <dbReference type="Proteomes" id="UP000235778"/>
    </source>
</evidence>